<reference evidence="6" key="1">
    <citation type="journal article" date="2020" name="Stud. Mycol.">
        <title>101 Dothideomycetes genomes: a test case for predicting lifestyles and emergence of pathogens.</title>
        <authorList>
            <person name="Haridas S."/>
            <person name="Albert R."/>
            <person name="Binder M."/>
            <person name="Bloem J."/>
            <person name="Labutti K."/>
            <person name="Salamov A."/>
            <person name="Andreopoulos B."/>
            <person name="Baker S."/>
            <person name="Barry K."/>
            <person name="Bills G."/>
            <person name="Bluhm B."/>
            <person name="Cannon C."/>
            <person name="Castanera R."/>
            <person name="Culley D."/>
            <person name="Daum C."/>
            <person name="Ezra D."/>
            <person name="Gonzalez J."/>
            <person name="Henrissat B."/>
            <person name="Kuo A."/>
            <person name="Liang C."/>
            <person name="Lipzen A."/>
            <person name="Lutzoni F."/>
            <person name="Magnuson J."/>
            <person name="Mondo S."/>
            <person name="Nolan M."/>
            <person name="Ohm R."/>
            <person name="Pangilinan J."/>
            <person name="Park H.-J."/>
            <person name="Ramirez L."/>
            <person name="Alfaro M."/>
            <person name="Sun H."/>
            <person name="Tritt A."/>
            <person name="Yoshinaga Y."/>
            <person name="Zwiers L.-H."/>
            <person name="Turgeon B."/>
            <person name="Goodwin S."/>
            <person name="Spatafora J."/>
            <person name="Crous P."/>
            <person name="Grigoriev I."/>
        </authorList>
    </citation>
    <scope>NUCLEOTIDE SEQUENCE</scope>
    <source>
        <strain evidence="6">CBS 675.92</strain>
    </source>
</reference>
<dbReference type="CDD" id="cd00685">
    <property type="entry name" value="Trans_IPPS_HT"/>
    <property type="match status" value="1"/>
</dbReference>
<dbReference type="PROSITE" id="PS00723">
    <property type="entry name" value="POLYPRENYL_SYNTHASE_1"/>
    <property type="match status" value="1"/>
</dbReference>
<dbReference type="AlphaFoldDB" id="A0A6A5UC08"/>
<keyword evidence="4" id="KW-0460">Magnesium</keyword>
<dbReference type="PANTHER" id="PTHR12001">
    <property type="entry name" value="GERANYLGERANYL PYROPHOSPHATE SYNTHASE"/>
    <property type="match status" value="1"/>
</dbReference>
<dbReference type="GO" id="GO:0046872">
    <property type="term" value="F:metal ion binding"/>
    <property type="evidence" value="ECO:0007669"/>
    <property type="project" value="UniProtKB-KW"/>
</dbReference>
<dbReference type="InterPro" id="IPR000092">
    <property type="entry name" value="Polyprenyl_synt"/>
</dbReference>
<dbReference type="GO" id="GO:0004311">
    <property type="term" value="F:geranylgeranyl diphosphate synthase activity"/>
    <property type="evidence" value="ECO:0007669"/>
    <property type="project" value="UniProtKB-EC"/>
</dbReference>
<evidence type="ECO:0000313" key="7">
    <source>
        <dbReference type="Proteomes" id="UP000800035"/>
    </source>
</evidence>
<evidence type="ECO:0000256" key="2">
    <source>
        <dbReference type="ARBA" id="ARBA00022679"/>
    </source>
</evidence>
<evidence type="ECO:0000256" key="5">
    <source>
        <dbReference type="RuleBase" id="RU004466"/>
    </source>
</evidence>
<dbReference type="Pfam" id="PF00348">
    <property type="entry name" value="polyprenyl_synt"/>
    <property type="match status" value="1"/>
</dbReference>
<organism evidence="6 7">
    <name type="scientific">Byssothecium circinans</name>
    <dbReference type="NCBI Taxonomy" id="147558"/>
    <lineage>
        <taxon>Eukaryota</taxon>
        <taxon>Fungi</taxon>
        <taxon>Dikarya</taxon>
        <taxon>Ascomycota</taxon>
        <taxon>Pezizomycotina</taxon>
        <taxon>Dothideomycetes</taxon>
        <taxon>Pleosporomycetidae</taxon>
        <taxon>Pleosporales</taxon>
        <taxon>Massarineae</taxon>
        <taxon>Massarinaceae</taxon>
        <taxon>Byssothecium</taxon>
    </lineage>
</organism>
<dbReference type="EC" id="2.5.1.29" evidence="1"/>
<dbReference type="Gene3D" id="1.10.600.10">
    <property type="entry name" value="Farnesyl Diphosphate Synthase"/>
    <property type="match status" value="1"/>
</dbReference>
<dbReference type="InterPro" id="IPR033749">
    <property type="entry name" value="Polyprenyl_synt_CS"/>
</dbReference>
<dbReference type="GO" id="GO:0046165">
    <property type="term" value="P:alcohol biosynthetic process"/>
    <property type="evidence" value="ECO:0007669"/>
    <property type="project" value="UniProtKB-ARBA"/>
</dbReference>
<gene>
    <name evidence="6" type="ORF">CC80DRAFT_512646</name>
</gene>
<dbReference type="PANTHER" id="PTHR12001:SF44">
    <property type="entry name" value="GERANYLGERANYL PYROPHOSPHATE SYNTHASE"/>
    <property type="match status" value="1"/>
</dbReference>
<keyword evidence="7" id="KW-1185">Reference proteome</keyword>
<dbReference type="InterPro" id="IPR008949">
    <property type="entry name" value="Isoprenoid_synthase_dom_sf"/>
</dbReference>
<sequence>MPITNERNHDMQDECFTHLNHTDWEQPGGILPHARSRPSIVNTREEQLPWTENKERILMGPYNYLANHPGKDVRGQFIAAFNVWLQVPSKSLDVITKVTKLLHTASLLIDDIEDFSVLRRGIPVANSVFGVAQTINSANYVYFQALSELKTLDNPELVDIFTSELLNLHRGQGLDLFWRDTLTCPSEAEYLDMVNHKTGGLFRLAVRLMQAESTTSIHCSALVTAIGQLFQILDDYLNLSPTAEYDAMKGYCEDLTEGKFSFPAIHAIHADSNSQVLLGILRLRTTNKDIKKCALDYIESKGSLQYCRDKIQELRLNIERLIDDIDVQMGHSDRG</sequence>
<dbReference type="EMBL" id="ML976979">
    <property type="protein sequence ID" value="KAF1962455.1"/>
    <property type="molecule type" value="Genomic_DNA"/>
</dbReference>
<evidence type="ECO:0000313" key="6">
    <source>
        <dbReference type="EMBL" id="KAF1962455.1"/>
    </source>
</evidence>
<comment type="similarity">
    <text evidence="5">Belongs to the FPP/GGPP synthase family.</text>
</comment>
<protein>
    <recommendedName>
        <fullName evidence="1">geranylgeranyl diphosphate synthase</fullName>
        <ecNumber evidence="1">2.5.1.29</ecNumber>
    </recommendedName>
</protein>
<evidence type="ECO:0000256" key="1">
    <source>
        <dbReference type="ARBA" id="ARBA00012382"/>
    </source>
</evidence>
<dbReference type="PROSITE" id="PS00444">
    <property type="entry name" value="POLYPRENYL_SYNTHASE_2"/>
    <property type="match status" value="1"/>
</dbReference>
<dbReference type="SUPFAM" id="SSF48576">
    <property type="entry name" value="Terpenoid synthases"/>
    <property type="match status" value="1"/>
</dbReference>
<dbReference type="GO" id="GO:0043386">
    <property type="term" value="P:mycotoxin biosynthetic process"/>
    <property type="evidence" value="ECO:0007669"/>
    <property type="project" value="UniProtKB-ARBA"/>
</dbReference>
<name>A0A6A5UC08_9PLEO</name>
<proteinExistence type="inferred from homology"/>
<accession>A0A6A5UC08</accession>
<evidence type="ECO:0000256" key="4">
    <source>
        <dbReference type="ARBA" id="ARBA00022842"/>
    </source>
</evidence>
<dbReference type="SFLD" id="SFLDS00005">
    <property type="entry name" value="Isoprenoid_Synthase_Type_I"/>
    <property type="match status" value="1"/>
</dbReference>
<keyword evidence="2 5" id="KW-0808">Transferase</keyword>
<evidence type="ECO:0000256" key="3">
    <source>
        <dbReference type="ARBA" id="ARBA00022723"/>
    </source>
</evidence>
<dbReference type="OrthoDB" id="6921389at2759"/>
<dbReference type="GO" id="GO:0008299">
    <property type="term" value="P:isoprenoid biosynthetic process"/>
    <property type="evidence" value="ECO:0007669"/>
    <property type="project" value="InterPro"/>
</dbReference>
<keyword evidence="3" id="KW-0479">Metal-binding</keyword>
<dbReference type="Proteomes" id="UP000800035">
    <property type="component" value="Unassembled WGS sequence"/>
</dbReference>